<evidence type="ECO:0000313" key="4">
    <source>
        <dbReference type="Proteomes" id="UP000019150"/>
    </source>
</evidence>
<feature type="transmembrane region" description="Helical" evidence="2">
    <location>
        <begin position="82"/>
        <end position="104"/>
    </location>
</feature>
<dbReference type="eggNOG" id="COG2919">
    <property type="taxonomic scope" value="Bacteria"/>
</dbReference>
<feature type="compositionally biased region" description="Low complexity" evidence="1">
    <location>
        <begin position="30"/>
        <end position="42"/>
    </location>
</feature>
<feature type="region of interest" description="Disordered" evidence="1">
    <location>
        <begin position="170"/>
        <end position="236"/>
    </location>
</feature>
<dbReference type="EMBL" id="CP006850">
    <property type="protein sequence ID" value="AHH21383.1"/>
    <property type="molecule type" value="Genomic_DNA"/>
</dbReference>
<reference evidence="3 4" key="1">
    <citation type="journal article" date="2014" name="Appl. Environ. Microbiol.">
        <title>Insights into the Microbial Degradation of Rubber and Gutta-Percha by Analysis of the Complete Genome of Nocardia nova SH22a.</title>
        <authorList>
            <person name="Luo Q."/>
            <person name="Hiessl S."/>
            <person name="Poehlein A."/>
            <person name="Daniel R."/>
            <person name="Steinbuchel A."/>
        </authorList>
    </citation>
    <scope>NUCLEOTIDE SEQUENCE [LARGE SCALE GENOMIC DNA]</scope>
    <source>
        <strain evidence="3">SH22a</strain>
    </source>
</reference>
<proteinExistence type="predicted"/>
<keyword evidence="2" id="KW-1133">Transmembrane helix</keyword>
<name>W5TR40_9NOCA</name>
<evidence type="ECO:0000256" key="1">
    <source>
        <dbReference type="SAM" id="MobiDB-lite"/>
    </source>
</evidence>
<dbReference type="HOGENOM" id="CLU_085342_0_1_11"/>
<dbReference type="PATRIC" id="fig|1415166.3.peg.6791"/>
<organism evidence="3 4">
    <name type="scientific">Nocardia nova SH22a</name>
    <dbReference type="NCBI Taxonomy" id="1415166"/>
    <lineage>
        <taxon>Bacteria</taxon>
        <taxon>Bacillati</taxon>
        <taxon>Actinomycetota</taxon>
        <taxon>Actinomycetes</taxon>
        <taxon>Mycobacteriales</taxon>
        <taxon>Nocardiaceae</taxon>
        <taxon>Nocardia</taxon>
    </lineage>
</organism>
<dbReference type="Proteomes" id="UP000019150">
    <property type="component" value="Chromosome"/>
</dbReference>
<protein>
    <submittedName>
        <fullName evidence="3">Septum formation initiator family protein</fullName>
    </submittedName>
</protein>
<feature type="compositionally biased region" description="Pro residues" evidence="1">
    <location>
        <begin position="195"/>
        <end position="216"/>
    </location>
</feature>
<accession>W5TR40</accession>
<dbReference type="OrthoDB" id="5187715at2"/>
<dbReference type="STRING" id="1415166.NONO_c66140"/>
<feature type="region of interest" description="Disordered" evidence="1">
    <location>
        <begin position="1"/>
        <end position="68"/>
    </location>
</feature>
<evidence type="ECO:0000313" key="3">
    <source>
        <dbReference type="EMBL" id="AHH21383.1"/>
    </source>
</evidence>
<sequence>MTERRARGTSPAGRGDRRSSRSARPDRAAGGRTAAGKRAAQRPTASRSEPRAAAKRKSPAAKRNNTAKAAEHRILGLSTGRAVILAAVLCALALTLAVPMRTYFSQRSESAQLASQRRDLENDLAHLRDRRAQQQDPAYIRSEARDRLRLVMPGDTAYIVQVPGIEQPAVPVPTTQARRPDPWYTQLWRSMSDPQPKPATPAPAPPPSPAPPPPTPRTENPGDRPRYVPATVRRRA</sequence>
<dbReference type="RefSeq" id="WP_025352689.1">
    <property type="nucleotide sequence ID" value="NZ_CP006850.1"/>
</dbReference>
<keyword evidence="2" id="KW-0472">Membrane</keyword>
<dbReference type="Pfam" id="PF04977">
    <property type="entry name" value="DivIC"/>
    <property type="match status" value="1"/>
</dbReference>
<keyword evidence="4" id="KW-1185">Reference proteome</keyword>
<dbReference type="InterPro" id="IPR007060">
    <property type="entry name" value="FtsL/DivIC"/>
</dbReference>
<dbReference type="KEGG" id="nno:NONO_c66140"/>
<dbReference type="AlphaFoldDB" id="W5TR40"/>
<evidence type="ECO:0000256" key="2">
    <source>
        <dbReference type="SAM" id="Phobius"/>
    </source>
</evidence>
<feature type="compositionally biased region" description="Basic and acidic residues" evidence="1">
    <location>
        <begin position="14"/>
        <end position="29"/>
    </location>
</feature>
<keyword evidence="2" id="KW-0812">Transmembrane</keyword>
<gene>
    <name evidence="3" type="ORF">NONO_c66140</name>
</gene>